<protein>
    <recommendedName>
        <fullName evidence="7">DUF4148 domain-containing protein</fullName>
    </recommendedName>
</protein>
<dbReference type="Proteomes" id="UP000298763">
    <property type="component" value="Chromosome"/>
</dbReference>
<organism evidence="3 6">
    <name type="scientific">Pseudoduganella umbonata</name>
    <dbReference type="NCBI Taxonomy" id="864828"/>
    <lineage>
        <taxon>Bacteria</taxon>
        <taxon>Pseudomonadati</taxon>
        <taxon>Pseudomonadota</taxon>
        <taxon>Betaproteobacteria</taxon>
        <taxon>Burkholderiales</taxon>
        <taxon>Oxalobacteraceae</taxon>
        <taxon>Telluria group</taxon>
        <taxon>Pseudoduganella</taxon>
    </lineage>
</organism>
<evidence type="ECO:0000256" key="2">
    <source>
        <dbReference type="SAM" id="SignalP"/>
    </source>
</evidence>
<dbReference type="OrthoDB" id="9994850at2"/>
<dbReference type="RefSeq" id="WP_137312480.1">
    <property type="nucleotide sequence ID" value="NZ_CP040017.1"/>
</dbReference>
<evidence type="ECO:0000313" key="6">
    <source>
        <dbReference type="Proteomes" id="UP000584325"/>
    </source>
</evidence>
<feature type="signal peptide" evidence="2">
    <location>
        <begin position="1"/>
        <end position="22"/>
    </location>
</feature>
<reference evidence="3 6" key="2">
    <citation type="submission" date="2020-08" db="EMBL/GenBank/DDBJ databases">
        <title>Genomic Encyclopedia of Type Strains, Phase III (KMG-III): the genomes of soil and plant-associated and newly described type strains.</title>
        <authorList>
            <person name="Whitman W."/>
        </authorList>
    </citation>
    <scope>NUCLEOTIDE SEQUENCE [LARGE SCALE GENOMIC DNA]</scope>
    <source>
        <strain evidence="3 6">CECT 7753</strain>
    </source>
</reference>
<feature type="chain" id="PRO_5043960801" description="DUF4148 domain-containing protein" evidence="2">
    <location>
        <begin position="23"/>
        <end position="87"/>
    </location>
</feature>
<evidence type="ECO:0000313" key="5">
    <source>
        <dbReference type="Proteomes" id="UP000298763"/>
    </source>
</evidence>
<evidence type="ECO:0000313" key="3">
    <source>
        <dbReference type="EMBL" id="MBB3219516.1"/>
    </source>
</evidence>
<gene>
    <name evidence="4" type="ORF">FCL38_03530</name>
    <name evidence="3" type="ORF">FHS02_000303</name>
</gene>
<feature type="region of interest" description="Disordered" evidence="1">
    <location>
        <begin position="40"/>
        <end position="87"/>
    </location>
</feature>
<dbReference type="Proteomes" id="UP000584325">
    <property type="component" value="Unassembled WGS sequence"/>
</dbReference>
<dbReference type="EMBL" id="CP040017">
    <property type="protein sequence ID" value="QCP09593.1"/>
    <property type="molecule type" value="Genomic_DNA"/>
</dbReference>
<keyword evidence="5" id="KW-1185">Reference proteome</keyword>
<dbReference type="AlphaFoldDB" id="A0A4P8HJ35"/>
<accession>A0A4P8HJ35</accession>
<reference evidence="4 5" key="1">
    <citation type="submission" date="2019-05" db="EMBL/GenBank/DDBJ databases">
        <title>Draft Genome Sequences of Six Type Strains of the Genus Massilia.</title>
        <authorList>
            <person name="Miess H."/>
            <person name="Frediansyhah A."/>
            <person name="Gross H."/>
        </authorList>
    </citation>
    <scope>NUCLEOTIDE SEQUENCE [LARGE SCALE GENOMIC DNA]</scope>
    <source>
        <strain evidence="4 5">DSMZ 26121</strain>
    </source>
</reference>
<evidence type="ECO:0008006" key="7">
    <source>
        <dbReference type="Google" id="ProtNLM"/>
    </source>
</evidence>
<evidence type="ECO:0000256" key="1">
    <source>
        <dbReference type="SAM" id="MobiDB-lite"/>
    </source>
</evidence>
<proteinExistence type="predicted"/>
<feature type="compositionally biased region" description="Basic and acidic residues" evidence="1">
    <location>
        <begin position="40"/>
        <end position="59"/>
    </location>
</feature>
<sequence>MNIPRLGQWGLASLLCALSAYAAADTRTAATDTAAARKERAARADHLDKQKKLFEENRIGSDAPARESAPVVDLPQEEADAPGAVKQ</sequence>
<dbReference type="EMBL" id="JACHXS010000001">
    <property type="protein sequence ID" value="MBB3219516.1"/>
    <property type="molecule type" value="Genomic_DNA"/>
</dbReference>
<evidence type="ECO:0000313" key="4">
    <source>
        <dbReference type="EMBL" id="QCP09593.1"/>
    </source>
</evidence>
<keyword evidence="2" id="KW-0732">Signal</keyword>
<name>A0A4P8HJ35_9BURK</name>